<feature type="domain" description="HTH luxR-type" evidence="4">
    <location>
        <begin position="198"/>
        <end position="263"/>
    </location>
</feature>
<evidence type="ECO:0000313" key="6">
    <source>
        <dbReference type="Proteomes" id="UP000640333"/>
    </source>
</evidence>
<dbReference type="InterPro" id="IPR016032">
    <property type="entry name" value="Sig_transdc_resp-reg_C-effctor"/>
</dbReference>
<dbReference type="InterPro" id="IPR000792">
    <property type="entry name" value="Tscrpt_reg_LuxR_C"/>
</dbReference>
<dbReference type="EMBL" id="JADEYS010000020">
    <property type="protein sequence ID" value="MBE9398981.1"/>
    <property type="molecule type" value="Genomic_DNA"/>
</dbReference>
<keyword evidence="6" id="KW-1185">Reference proteome</keyword>
<evidence type="ECO:0000256" key="3">
    <source>
        <dbReference type="ARBA" id="ARBA00023163"/>
    </source>
</evidence>
<dbReference type="PROSITE" id="PS50043">
    <property type="entry name" value="HTH_LUXR_2"/>
    <property type="match status" value="1"/>
</dbReference>
<dbReference type="PANTHER" id="PTHR44688:SF16">
    <property type="entry name" value="DNA-BINDING TRANSCRIPTIONAL ACTIVATOR DEVR_DOSR"/>
    <property type="match status" value="1"/>
</dbReference>
<sequence length="279" mass="31576">MHNRYHPDAQSVSWQKDLASLIDHIRLRSFPKVLADFLATQCHFDTVLMVTYKKSFKPIILHPTDPADQSPTLHNYINKSYILDPLFNAIQHGMSPGVSRLAEIAPDSFETTEYYQSCYKNFDLVDEINFVIELDKHVTCTISLGRKSSLGTITRAELHRLQDIYPIINSLVRQFWLSQSQEYVQYEKSDGAMKQALNTFGSGVLTRREQEISGLILQGHSSKAIANMLSISLGTVKVHRKNIHTRLNTSTQSEIFTLFLAHLNELESAAADATAIISH</sequence>
<dbReference type="GO" id="GO:0003677">
    <property type="term" value="F:DNA binding"/>
    <property type="evidence" value="ECO:0007669"/>
    <property type="project" value="UniProtKB-KW"/>
</dbReference>
<dbReference type="Pfam" id="PF00196">
    <property type="entry name" value="GerE"/>
    <property type="match status" value="1"/>
</dbReference>
<dbReference type="PROSITE" id="PS00622">
    <property type="entry name" value="HTH_LUXR_1"/>
    <property type="match status" value="1"/>
</dbReference>
<gene>
    <name evidence="5" type="ORF">IOQ59_17105</name>
</gene>
<evidence type="ECO:0000313" key="5">
    <source>
        <dbReference type="EMBL" id="MBE9398981.1"/>
    </source>
</evidence>
<accession>A0A8J7K812</accession>
<reference evidence="5" key="1">
    <citation type="submission" date="2020-10" db="EMBL/GenBank/DDBJ databases">
        <title>Bacterium isolated from coastal waters sediment.</title>
        <authorList>
            <person name="Chen R.-J."/>
            <person name="Lu D.-C."/>
            <person name="Zhu K.-L."/>
            <person name="Du Z.-J."/>
        </authorList>
    </citation>
    <scope>NUCLEOTIDE SEQUENCE</scope>
    <source>
        <strain evidence="5">N1Y112</strain>
    </source>
</reference>
<evidence type="ECO:0000259" key="4">
    <source>
        <dbReference type="PROSITE" id="PS50043"/>
    </source>
</evidence>
<evidence type="ECO:0000256" key="2">
    <source>
        <dbReference type="ARBA" id="ARBA00023125"/>
    </source>
</evidence>
<dbReference type="SMART" id="SM00421">
    <property type="entry name" value="HTH_LUXR"/>
    <property type="match status" value="1"/>
</dbReference>
<keyword evidence="1" id="KW-0805">Transcription regulation</keyword>
<dbReference type="AlphaFoldDB" id="A0A8J7K812"/>
<dbReference type="Gene3D" id="1.10.10.10">
    <property type="entry name" value="Winged helix-like DNA-binding domain superfamily/Winged helix DNA-binding domain"/>
    <property type="match status" value="1"/>
</dbReference>
<dbReference type="SUPFAM" id="SSF46894">
    <property type="entry name" value="C-terminal effector domain of the bipartite response regulators"/>
    <property type="match status" value="1"/>
</dbReference>
<keyword evidence="3" id="KW-0804">Transcription</keyword>
<keyword evidence="2" id="KW-0238">DNA-binding</keyword>
<dbReference type="PRINTS" id="PR00038">
    <property type="entry name" value="HTHLUXR"/>
</dbReference>
<organism evidence="5 6">
    <name type="scientific">Pontibacterium sinense</name>
    <dbReference type="NCBI Taxonomy" id="2781979"/>
    <lineage>
        <taxon>Bacteria</taxon>
        <taxon>Pseudomonadati</taxon>
        <taxon>Pseudomonadota</taxon>
        <taxon>Gammaproteobacteria</taxon>
        <taxon>Oceanospirillales</taxon>
        <taxon>Oceanospirillaceae</taxon>
        <taxon>Pontibacterium</taxon>
    </lineage>
</organism>
<dbReference type="CDD" id="cd06170">
    <property type="entry name" value="LuxR_C_like"/>
    <property type="match status" value="1"/>
</dbReference>
<dbReference type="PANTHER" id="PTHR44688">
    <property type="entry name" value="DNA-BINDING TRANSCRIPTIONAL ACTIVATOR DEVR_DOSR"/>
    <property type="match status" value="1"/>
</dbReference>
<evidence type="ECO:0000256" key="1">
    <source>
        <dbReference type="ARBA" id="ARBA00023015"/>
    </source>
</evidence>
<dbReference type="GO" id="GO:0006355">
    <property type="term" value="P:regulation of DNA-templated transcription"/>
    <property type="evidence" value="ECO:0007669"/>
    <property type="project" value="InterPro"/>
</dbReference>
<dbReference type="InterPro" id="IPR036388">
    <property type="entry name" value="WH-like_DNA-bd_sf"/>
</dbReference>
<comment type="caution">
    <text evidence="5">The sequence shown here is derived from an EMBL/GenBank/DDBJ whole genome shotgun (WGS) entry which is preliminary data.</text>
</comment>
<proteinExistence type="predicted"/>
<protein>
    <submittedName>
        <fullName evidence="5">LuxR family transcriptional regulator</fullName>
    </submittedName>
</protein>
<dbReference type="Proteomes" id="UP000640333">
    <property type="component" value="Unassembled WGS sequence"/>
</dbReference>
<dbReference type="RefSeq" id="WP_193954675.1">
    <property type="nucleotide sequence ID" value="NZ_JADEYS010000020.1"/>
</dbReference>
<name>A0A8J7K812_9GAMM</name>